<protein>
    <submittedName>
        <fullName evidence="2">PRD domain-containing protein</fullName>
    </submittedName>
</protein>
<gene>
    <name evidence="2" type="ORF">LDJ79_23115</name>
</gene>
<feature type="domain" description="PRD" evidence="1">
    <location>
        <begin position="7"/>
        <end position="33"/>
    </location>
</feature>
<evidence type="ECO:0000259" key="1">
    <source>
        <dbReference type="Pfam" id="PF00874"/>
    </source>
</evidence>
<dbReference type="InterPro" id="IPR011608">
    <property type="entry name" value="PRD"/>
</dbReference>
<name>A0ABS7YTK5_9VIBR</name>
<sequence length="44" mass="5335">MVGAFAIRQFIEQRFERSISDEEVVYLAVHIYRLLKQYQKEMAK</sequence>
<dbReference type="Gene3D" id="1.10.1790.10">
    <property type="entry name" value="PRD domain"/>
    <property type="match status" value="1"/>
</dbReference>
<dbReference type="Pfam" id="PF00874">
    <property type="entry name" value="PRD"/>
    <property type="match status" value="1"/>
</dbReference>
<dbReference type="EMBL" id="JAIWIU010000236">
    <property type="protein sequence ID" value="MCA2019019.1"/>
    <property type="molecule type" value="Genomic_DNA"/>
</dbReference>
<keyword evidence="3" id="KW-1185">Reference proteome</keyword>
<dbReference type="SUPFAM" id="SSF63520">
    <property type="entry name" value="PTS-regulatory domain, PRD"/>
    <property type="match status" value="1"/>
</dbReference>
<evidence type="ECO:0000313" key="2">
    <source>
        <dbReference type="EMBL" id="MCA2019019.1"/>
    </source>
</evidence>
<evidence type="ECO:0000313" key="3">
    <source>
        <dbReference type="Proteomes" id="UP001199044"/>
    </source>
</evidence>
<comment type="caution">
    <text evidence="2">The sequence shown here is derived from an EMBL/GenBank/DDBJ whole genome shotgun (WGS) entry which is preliminary data.</text>
</comment>
<proteinExistence type="predicted"/>
<dbReference type="InterPro" id="IPR036634">
    <property type="entry name" value="PRD_sf"/>
</dbReference>
<reference evidence="3" key="1">
    <citation type="submission" date="2023-07" db="EMBL/GenBank/DDBJ databases">
        <title>Molecular identification of indigenous halophilic bacteria isolated from red sea cost, biodegradation of synthetic dyes and assessment of degraded metabolite toxicity.</title>
        <authorList>
            <person name="Chaieb K."/>
            <person name="Altayb H.N."/>
        </authorList>
    </citation>
    <scope>NUCLEOTIDE SEQUENCE [LARGE SCALE GENOMIC DNA]</scope>
    <source>
        <strain evidence="3">K20</strain>
    </source>
</reference>
<organism evidence="2 3">
    <name type="scientific">Vibrio tritonius</name>
    <dbReference type="NCBI Taxonomy" id="1435069"/>
    <lineage>
        <taxon>Bacteria</taxon>
        <taxon>Pseudomonadati</taxon>
        <taxon>Pseudomonadota</taxon>
        <taxon>Gammaproteobacteria</taxon>
        <taxon>Vibrionales</taxon>
        <taxon>Vibrionaceae</taxon>
        <taxon>Vibrio</taxon>
    </lineage>
</organism>
<accession>A0ABS7YTK5</accession>
<dbReference type="Proteomes" id="UP001199044">
    <property type="component" value="Unassembled WGS sequence"/>
</dbReference>
<dbReference type="RefSeq" id="WP_225252281.1">
    <property type="nucleotide sequence ID" value="NZ_JAIWIU010000236.1"/>
</dbReference>